<evidence type="ECO:0000256" key="2">
    <source>
        <dbReference type="PROSITE-ProRule" id="PRU00059"/>
    </source>
</evidence>
<gene>
    <name evidence="4" type="ORF">M9458_037050</name>
</gene>
<dbReference type="AlphaFoldDB" id="A0ABD0P756"/>
<dbReference type="PANTHER" id="PTHR46908">
    <property type="entry name" value="CUBILIN-LIKE PROTEIN"/>
    <property type="match status" value="1"/>
</dbReference>
<evidence type="ECO:0000256" key="1">
    <source>
        <dbReference type="ARBA" id="ARBA00023157"/>
    </source>
</evidence>
<evidence type="ECO:0000313" key="4">
    <source>
        <dbReference type="EMBL" id="KAL0168828.1"/>
    </source>
</evidence>
<comment type="caution">
    <text evidence="4">The sequence shown here is derived from an EMBL/GenBank/DDBJ whole genome shotgun (WGS) entry which is preliminary data.</text>
</comment>
<keyword evidence="1" id="KW-1015">Disulfide bond</keyword>
<accession>A0ABD0P756</accession>
<proteinExistence type="predicted"/>
<dbReference type="Pfam" id="PF00431">
    <property type="entry name" value="CUB"/>
    <property type="match status" value="1"/>
</dbReference>
<organism evidence="4 5">
    <name type="scientific">Cirrhinus mrigala</name>
    <name type="common">Mrigala</name>
    <dbReference type="NCBI Taxonomy" id="683832"/>
    <lineage>
        <taxon>Eukaryota</taxon>
        <taxon>Metazoa</taxon>
        <taxon>Chordata</taxon>
        <taxon>Craniata</taxon>
        <taxon>Vertebrata</taxon>
        <taxon>Euteleostomi</taxon>
        <taxon>Actinopterygii</taxon>
        <taxon>Neopterygii</taxon>
        <taxon>Teleostei</taxon>
        <taxon>Ostariophysi</taxon>
        <taxon>Cypriniformes</taxon>
        <taxon>Cyprinidae</taxon>
        <taxon>Labeoninae</taxon>
        <taxon>Labeonini</taxon>
        <taxon>Cirrhinus</taxon>
    </lineage>
</organism>
<dbReference type="InterPro" id="IPR000859">
    <property type="entry name" value="CUB_dom"/>
</dbReference>
<dbReference type="PROSITE" id="PS01180">
    <property type="entry name" value="CUB"/>
    <property type="match status" value="1"/>
</dbReference>
<dbReference type="Proteomes" id="UP001529510">
    <property type="component" value="Unassembled WGS sequence"/>
</dbReference>
<keyword evidence="5" id="KW-1185">Reference proteome</keyword>
<evidence type="ECO:0000259" key="3">
    <source>
        <dbReference type="PROSITE" id="PS01180"/>
    </source>
</evidence>
<dbReference type="PANTHER" id="PTHR46908:SF8">
    <property type="entry name" value="C-TYPE LECTIN DOMAIN-CONTAINING PROTEIN"/>
    <property type="match status" value="1"/>
</dbReference>
<dbReference type="InterPro" id="IPR052129">
    <property type="entry name" value="Spermadhesin-Link_domain"/>
</dbReference>
<sequence length="68" mass="7656">SSAEEIIKSPGFPDSPYNPNSLVQWQLRGDPGHVLKLSFDTFNLEENCANDFVRVYDSLVAMDKHLMA</sequence>
<evidence type="ECO:0000313" key="5">
    <source>
        <dbReference type="Proteomes" id="UP001529510"/>
    </source>
</evidence>
<dbReference type="CDD" id="cd00041">
    <property type="entry name" value="CUB"/>
    <property type="match status" value="1"/>
</dbReference>
<protein>
    <recommendedName>
        <fullName evidence="3">CUB domain-containing protein</fullName>
    </recommendedName>
</protein>
<dbReference type="SUPFAM" id="SSF49854">
    <property type="entry name" value="Spermadhesin, CUB domain"/>
    <property type="match status" value="1"/>
</dbReference>
<dbReference type="EMBL" id="JAMKFB020000018">
    <property type="protein sequence ID" value="KAL0168828.1"/>
    <property type="molecule type" value="Genomic_DNA"/>
</dbReference>
<dbReference type="InterPro" id="IPR035914">
    <property type="entry name" value="Sperma_CUB_dom_sf"/>
</dbReference>
<comment type="caution">
    <text evidence="2">Lacks conserved residue(s) required for the propagation of feature annotation.</text>
</comment>
<feature type="non-terminal residue" evidence="4">
    <location>
        <position position="1"/>
    </location>
</feature>
<dbReference type="Gene3D" id="2.60.120.290">
    <property type="entry name" value="Spermadhesin, CUB domain"/>
    <property type="match status" value="1"/>
</dbReference>
<feature type="domain" description="CUB" evidence="3">
    <location>
        <begin position="1"/>
        <end position="68"/>
    </location>
</feature>
<feature type="non-terminal residue" evidence="4">
    <location>
        <position position="68"/>
    </location>
</feature>
<name>A0ABD0P756_CIRMR</name>
<reference evidence="4 5" key="1">
    <citation type="submission" date="2024-05" db="EMBL/GenBank/DDBJ databases">
        <title>Genome sequencing and assembly of Indian major carp, Cirrhinus mrigala (Hamilton, 1822).</title>
        <authorList>
            <person name="Mohindra V."/>
            <person name="Chowdhury L.M."/>
            <person name="Lal K."/>
            <person name="Jena J.K."/>
        </authorList>
    </citation>
    <scope>NUCLEOTIDE SEQUENCE [LARGE SCALE GENOMIC DNA]</scope>
    <source>
        <strain evidence="4">CM1030</strain>
        <tissue evidence="4">Blood</tissue>
    </source>
</reference>